<evidence type="ECO:0008006" key="3">
    <source>
        <dbReference type="Google" id="ProtNLM"/>
    </source>
</evidence>
<dbReference type="AlphaFoldDB" id="A0AAF0D210"/>
<protein>
    <recommendedName>
        <fullName evidence="3">Protein kinase domain-containing protein</fullName>
    </recommendedName>
</protein>
<organism evidence="1 2">
    <name type="scientific">Odinarchaeota yellowstonii (strain LCB_4)</name>
    <dbReference type="NCBI Taxonomy" id="1841599"/>
    <lineage>
        <taxon>Archaea</taxon>
        <taxon>Promethearchaeati</taxon>
        <taxon>Candidatus Odinarchaeota</taxon>
        <taxon>Candidatus Odinarchaeia</taxon>
        <taxon>Candidatus Odinarchaeales</taxon>
        <taxon>Candidatus Odinarchaeaceae</taxon>
        <taxon>Candidatus Odinarchaeum</taxon>
    </lineage>
</organism>
<dbReference type="KEGG" id="oyw:OdinLCB4_006640"/>
<sequence>MNVKIKPSHMMFTDGYKIEIIKENGQVEKHYMKFEDGIKNVFKWNVLSPFLAKLKIISQDYHIKDPQTRWENEIKVLKYLRNQLSKGEYPLQVPKITTNHVKKIADPELQKFLEKWKNYRYTILEYVEGPTLREMLSKPENYNLEEEVKLLGKCIAIMHSLGVCQFDRRTTNDIKIPNGYCCVDYSLAKIFQKKDNTYYRAVAFDIDNEKLWLPPKLFQIFQESHDQYLESTEDFNMNKYKKTLTQFKRLSKLSTILKPLLFQLDAAPL</sequence>
<accession>A0AAF0D210</accession>
<proteinExistence type="predicted"/>
<reference evidence="1" key="2">
    <citation type="journal article" date="2022" name="Nat. Microbiol.">
        <title>A closed Candidatus Odinarchaeum chromosome exposes Asgard archaeal viruses.</title>
        <authorList>
            <person name="Tamarit D."/>
            <person name="Caceres E.F."/>
            <person name="Krupovic M."/>
            <person name="Nijland R."/>
            <person name="Eme L."/>
            <person name="Robinson N.P."/>
            <person name="Ettema T.J.G."/>
        </authorList>
    </citation>
    <scope>NUCLEOTIDE SEQUENCE</scope>
    <source>
        <strain evidence="1">LCB_4</strain>
    </source>
</reference>
<evidence type="ECO:0000313" key="2">
    <source>
        <dbReference type="Proteomes" id="UP000186851"/>
    </source>
</evidence>
<dbReference type="Proteomes" id="UP000186851">
    <property type="component" value="Chromosome"/>
</dbReference>
<name>A0AAF0D210_ODILC</name>
<gene>
    <name evidence="1" type="ORF">OdinLCB4_006640</name>
</gene>
<evidence type="ECO:0000313" key="1">
    <source>
        <dbReference type="EMBL" id="WEU40143.1"/>
    </source>
</evidence>
<reference evidence="1" key="1">
    <citation type="journal article" date="2017" name="Nature">
        <title>Asgard archaea illuminate the origin of eukaryotic cellular complexity.</title>
        <authorList>
            <person name="Zaremba-Niedzwiedzka K."/>
            <person name="Caceres E.F."/>
            <person name="Saw J.H."/>
            <person name="Backstrom D."/>
            <person name="Juzokaite L."/>
            <person name="Vancaester E."/>
            <person name="Seitz K.W."/>
            <person name="Anantharaman K."/>
            <person name="Starnawski P."/>
            <person name="Kjeldsen K.U."/>
            <person name="Scott M.B."/>
            <person name="Nunoura T."/>
            <person name="Banfield J.F."/>
            <person name="Schramm A."/>
            <person name="Baker B.J."/>
            <person name="Spang A."/>
            <person name="Ettema T.J.G."/>
        </authorList>
    </citation>
    <scope>NUCLEOTIDE SEQUENCE</scope>
    <source>
        <strain evidence="1">LCB_4</strain>
    </source>
</reference>
<dbReference type="EMBL" id="CP091871">
    <property type="protein sequence ID" value="WEU40143.1"/>
    <property type="molecule type" value="Genomic_DNA"/>
</dbReference>
<dbReference type="SUPFAM" id="SSF56112">
    <property type="entry name" value="Protein kinase-like (PK-like)"/>
    <property type="match status" value="1"/>
</dbReference>
<dbReference type="InterPro" id="IPR011009">
    <property type="entry name" value="Kinase-like_dom_sf"/>
</dbReference>